<comment type="caution">
    <text evidence="1">The sequence shown here is derived from an EMBL/GenBank/DDBJ whole genome shotgun (WGS) entry which is preliminary data.</text>
</comment>
<name>A0A4Q5M181_9BACT</name>
<evidence type="ECO:0000313" key="2">
    <source>
        <dbReference type="Proteomes" id="UP000293162"/>
    </source>
</evidence>
<accession>A0A4Q5M181</accession>
<dbReference type="AlphaFoldDB" id="A0A4Q5M181"/>
<dbReference type="Proteomes" id="UP000293162">
    <property type="component" value="Unassembled WGS sequence"/>
</dbReference>
<proteinExistence type="predicted"/>
<protein>
    <submittedName>
        <fullName evidence="1">Uncharacterized protein</fullName>
    </submittedName>
</protein>
<sequence length="75" mass="9022">MEKRNFTFSMFLSPFKNIAFIKMYRKGSDVWRKEEWKRHLLLLVPLSMFLSHFKKMYRKGSVELCGLIVLFDGSI</sequence>
<evidence type="ECO:0000313" key="1">
    <source>
        <dbReference type="EMBL" id="RYU95948.1"/>
    </source>
</evidence>
<keyword evidence="2" id="KW-1185">Reference proteome</keyword>
<dbReference type="EMBL" id="SEWF01000010">
    <property type="protein sequence ID" value="RYU95948.1"/>
    <property type="molecule type" value="Genomic_DNA"/>
</dbReference>
<gene>
    <name evidence="1" type="ORF">EWM59_08605</name>
</gene>
<organism evidence="1 2">
    <name type="scientific">Emticicia agri</name>
    <dbReference type="NCBI Taxonomy" id="2492393"/>
    <lineage>
        <taxon>Bacteria</taxon>
        <taxon>Pseudomonadati</taxon>
        <taxon>Bacteroidota</taxon>
        <taxon>Cytophagia</taxon>
        <taxon>Cytophagales</taxon>
        <taxon>Leadbetterellaceae</taxon>
        <taxon>Emticicia</taxon>
    </lineage>
</organism>
<dbReference type="RefSeq" id="WP_130020556.1">
    <property type="nucleotide sequence ID" value="NZ_SEWF01000010.1"/>
</dbReference>
<reference evidence="1 2" key="1">
    <citation type="submission" date="2019-02" db="EMBL/GenBank/DDBJ databases">
        <title>Bacterial novel species Emticicia sp. 17J42-9 isolated from soil.</title>
        <authorList>
            <person name="Jung H.-Y."/>
        </authorList>
    </citation>
    <scope>NUCLEOTIDE SEQUENCE [LARGE SCALE GENOMIC DNA]</scope>
    <source>
        <strain evidence="1 2">17J42-9</strain>
    </source>
</reference>